<dbReference type="AlphaFoldDB" id="A0A0E2BJ74"/>
<evidence type="ECO:0000313" key="2">
    <source>
        <dbReference type="Proteomes" id="UP000006329"/>
    </source>
</evidence>
<evidence type="ECO:0000313" key="1">
    <source>
        <dbReference type="EMBL" id="EKO35011.1"/>
    </source>
</evidence>
<dbReference type="Proteomes" id="UP000006329">
    <property type="component" value="Unassembled WGS sequence"/>
</dbReference>
<keyword evidence="2" id="KW-1185">Reference proteome</keyword>
<dbReference type="EMBL" id="AHON02000024">
    <property type="protein sequence ID" value="EKO35011.1"/>
    <property type="molecule type" value="Genomic_DNA"/>
</dbReference>
<comment type="caution">
    <text evidence="1">The sequence shown here is derived from an EMBL/GenBank/DDBJ whole genome shotgun (WGS) entry which is preliminary data.</text>
</comment>
<reference evidence="1" key="1">
    <citation type="submission" date="2012-10" db="EMBL/GenBank/DDBJ databases">
        <authorList>
            <person name="Harkins D.M."/>
            <person name="Durkin A.S."/>
            <person name="Brinkac L.M."/>
            <person name="Haft D.H."/>
            <person name="Selengut J.D."/>
            <person name="Sanka R."/>
            <person name="DePew J."/>
            <person name="Purushe J."/>
            <person name="Matthias M.A."/>
            <person name="Vinetz J.M."/>
            <person name="Sutton G.G."/>
            <person name="Nierman W.C."/>
            <person name="Fouts D.E."/>
        </authorList>
    </citation>
    <scope>NUCLEOTIDE SEQUENCE [LARGE SCALE GENOMIC DNA]</scope>
    <source>
        <strain evidence="1">MOR084</strain>
    </source>
</reference>
<proteinExistence type="predicted"/>
<protein>
    <recommendedName>
        <fullName evidence="3">Lipoprotein</fullName>
    </recommendedName>
</protein>
<evidence type="ECO:0008006" key="3">
    <source>
        <dbReference type="Google" id="ProtNLM"/>
    </source>
</evidence>
<organism evidence="1 2">
    <name type="scientific">Leptospira santarosai str. MOR084</name>
    <dbReference type="NCBI Taxonomy" id="1049984"/>
    <lineage>
        <taxon>Bacteria</taxon>
        <taxon>Pseudomonadati</taxon>
        <taxon>Spirochaetota</taxon>
        <taxon>Spirochaetia</taxon>
        <taxon>Leptospirales</taxon>
        <taxon>Leptospiraceae</taxon>
        <taxon>Leptospira</taxon>
    </lineage>
</organism>
<gene>
    <name evidence="1" type="ORF">LEP1GSC179_0456</name>
</gene>
<name>A0A0E2BJ74_9LEPT</name>
<sequence>MKKIMKVMLIALTIFNLTLCKNEETLNADEITKILLFKKSSESVGESLGLTISFSHRLRRPNGEVFACKEYSTAYLDKKAEWNQGHEEFVAYIKAGINLDLVIDRIDGPCAVPNKVSACIYEGEGGVGSPIPHTYSYSGEREYLVPTMHLYDLPVKTAKEACLDDRINRGITAEYKCYAQGQCWE</sequence>
<dbReference type="NCBIfam" id="NF033167">
    <property type="entry name" value="lipo_LIC11695"/>
    <property type="match status" value="1"/>
</dbReference>
<accession>A0A0E2BJ74</accession>
<dbReference type="RefSeq" id="WP_004468778.1">
    <property type="nucleotide sequence ID" value="NZ_AHON02000024.1"/>
</dbReference>